<name>A0A4R4XBJ3_9ACTN</name>
<dbReference type="InterPro" id="IPR019945">
    <property type="entry name" value="F420_G6P_DH-rel"/>
</dbReference>
<dbReference type="NCBIfam" id="TIGR03554">
    <property type="entry name" value="F420_G6P_DH"/>
    <property type="match status" value="1"/>
</dbReference>
<dbReference type="Proteomes" id="UP000295172">
    <property type="component" value="Unassembled WGS sequence"/>
</dbReference>
<accession>A0A4R4XBJ3</accession>
<evidence type="ECO:0000256" key="1">
    <source>
        <dbReference type="ARBA" id="ARBA00023002"/>
    </source>
</evidence>
<dbReference type="GO" id="GO:0052749">
    <property type="term" value="F:glucose-6-phosphate dehydrogenase (coenzyme F420) activity"/>
    <property type="evidence" value="ECO:0007669"/>
    <property type="project" value="UniProtKB-EC"/>
</dbReference>
<dbReference type="EC" id="1.1.98.2" evidence="4"/>
<dbReference type="Pfam" id="PF00296">
    <property type="entry name" value="Bac_luciferase"/>
    <property type="match status" value="1"/>
</dbReference>
<keyword evidence="1 4" id="KW-0560">Oxidoreductase</keyword>
<dbReference type="GO" id="GO:0016705">
    <property type="term" value="F:oxidoreductase activity, acting on paired donors, with incorporation or reduction of molecular oxygen"/>
    <property type="evidence" value="ECO:0007669"/>
    <property type="project" value="InterPro"/>
</dbReference>
<dbReference type="SUPFAM" id="SSF51679">
    <property type="entry name" value="Bacterial luciferase-like"/>
    <property type="match status" value="1"/>
</dbReference>
<dbReference type="EMBL" id="SMKR01000028">
    <property type="protein sequence ID" value="TDD27905.1"/>
    <property type="molecule type" value="Genomic_DNA"/>
</dbReference>
<dbReference type="NCBIfam" id="TIGR03557">
    <property type="entry name" value="F420_G6P_family"/>
    <property type="match status" value="1"/>
</dbReference>
<dbReference type="AlphaFoldDB" id="A0A4R4XBJ3"/>
<dbReference type="InterPro" id="IPR050564">
    <property type="entry name" value="F420-G6PD/mer"/>
</dbReference>
<gene>
    <name evidence="4" type="primary">fgd</name>
    <name evidence="4" type="ORF">E1218_08930</name>
</gene>
<dbReference type="InterPro" id="IPR011251">
    <property type="entry name" value="Luciferase-like_dom"/>
</dbReference>
<evidence type="ECO:0000256" key="2">
    <source>
        <dbReference type="ARBA" id="ARBA00023277"/>
    </source>
</evidence>
<evidence type="ECO:0000259" key="3">
    <source>
        <dbReference type="Pfam" id="PF00296"/>
    </source>
</evidence>
<dbReference type="RefSeq" id="WP_132318170.1">
    <property type="nucleotide sequence ID" value="NZ_SMKR01000028.1"/>
</dbReference>
<proteinExistence type="predicted"/>
<dbReference type="PANTHER" id="PTHR43244">
    <property type="match status" value="1"/>
</dbReference>
<dbReference type="OrthoDB" id="180193at2"/>
<keyword evidence="5" id="KW-1185">Reference proteome</keyword>
<protein>
    <submittedName>
        <fullName evidence="4">Glucose-6-phosphate dehydrogenase (Coenzyme-F420)</fullName>
        <ecNumber evidence="4">1.1.98.2</ecNumber>
    </submittedName>
</protein>
<dbReference type="InterPro" id="IPR019944">
    <property type="entry name" value="F420-dep_G6P_DH"/>
</dbReference>
<dbReference type="InterPro" id="IPR036661">
    <property type="entry name" value="Luciferase-like_sf"/>
</dbReference>
<dbReference type="PANTHER" id="PTHR43244:SF1">
    <property type="entry name" value="5,10-METHYLENETETRAHYDROMETHANOPTERIN REDUCTASE"/>
    <property type="match status" value="1"/>
</dbReference>
<dbReference type="CDD" id="cd01097">
    <property type="entry name" value="Tetrahydromethanopterin_reductase"/>
    <property type="match status" value="1"/>
</dbReference>
<evidence type="ECO:0000313" key="5">
    <source>
        <dbReference type="Proteomes" id="UP000295172"/>
    </source>
</evidence>
<dbReference type="Gene3D" id="3.20.20.30">
    <property type="entry name" value="Luciferase-like domain"/>
    <property type="match status" value="1"/>
</dbReference>
<keyword evidence="2" id="KW-0119">Carbohydrate metabolism</keyword>
<evidence type="ECO:0000313" key="4">
    <source>
        <dbReference type="EMBL" id="TDD27905.1"/>
    </source>
</evidence>
<sequence>MRVGYKASAEQFSPEVLASFAVHAESNGFDSVMVSDHFQPWRLTGGHSPSALASLPWVAARTRTVTLGTSVLTPTFRYNPAVMAQYFATLACLAPGRLIVGVGTGEALNEVAVGAVDANVWPAFKERFGRMREAVVLMKMLWTEDRVSFDGEFFQTRDAAIYDRPSTPVPIYVAAGGPLVARYAGRHADGFICTSGKGSELYTDKLLPAVGEGLALRGDGHNGFEKMIEIKVSYDRDPRAALENTRFWAPLSLTAEEKHSLDSPRAMEKAADALPIEKVASRWIVSADPEHVVSLIGEYADMGFEHLVIHGPGHDQIRFIDQFAEDIMPGLRKLGG</sequence>
<reference evidence="4 5" key="1">
    <citation type="submission" date="2019-02" db="EMBL/GenBank/DDBJ databases">
        <title>Draft genome sequences of novel Actinobacteria.</title>
        <authorList>
            <person name="Sahin N."/>
            <person name="Ay H."/>
            <person name="Saygin H."/>
        </authorList>
    </citation>
    <scope>NUCLEOTIDE SEQUENCE [LARGE SCALE GENOMIC DNA]</scope>
    <source>
        <strain evidence="4 5">16K104</strain>
    </source>
</reference>
<feature type="domain" description="Luciferase-like" evidence="3">
    <location>
        <begin position="7"/>
        <end position="306"/>
    </location>
</feature>
<organism evidence="4 5">
    <name type="scientific">Kribbella turkmenica</name>
    <dbReference type="NCBI Taxonomy" id="2530375"/>
    <lineage>
        <taxon>Bacteria</taxon>
        <taxon>Bacillati</taxon>
        <taxon>Actinomycetota</taxon>
        <taxon>Actinomycetes</taxon>
        <taxon>Propionibacteriales</taxon>
        <taxon>Kribbellaceae</taxon>
        <taxon>Kribbella</taxon>
    </lineage>
</organism>
<comment type="caution">
    <text evidence="4">The sequence shown here is derived from an EMBL/GenBank/DDBJ whole genome shotgun (WGS) entry which is preliminary data.</text>
</comment>